<evidence type="ECO:0000313" key="7">
    <source>
        <dbReference type="EMBL" id="CAH0478702.1"/>
    </source>
</evidence>
<keyword evidence="4" id="KW-0808">Transferase</keyword>
<name>A0AAU9KWQ9_9STRA</name>
<dbReference type="Proteomes" id="UP001160483">
    <property type="component" value="Unassembled WGS sequence"/>
</dbReference>
<sequence length="348" mass="39712">MAGRRIFRRSYESSRSNTHNHFETIAMPYVPKELALKLRAADQGHVLMFDDADNLSPLEAREFAKELEALDLEFLQTIFQASTQGTIAETRTIEPLRSYDRLEQCSIQDKQHWLNLGLESISRGQVAALVLKKSLFQLFAERIVALQVLAGDKFSTRLRQEIQIPFYVMTSRMNHDTTIEFFKKHKFFGLKESQMFFFPQGILPCFTMDGKLILENAHKLATAPDGNGGIYKAMKSSGALARLQACGVKYLHVFSVDNALCKVADPTFIGYCIDKQADCGNKVVWKAQPDERVGVVAKRNDRFCVIEYSEIDREMSERVDPRTGKLAFWIGQYLQSLFHNVRSCRDNS</sequence>
<dbReference type="InterPro" id="IPR039741">
    <property type="entry name" value="UDP-sugar_pyrophosphorylase"/>
</dbReference>
<dbReference type="GO" id="GO:0003977">
    <property type="term" value="F:UDP-N-acetylglucosamine diphosphorylase activity"/>
    <property type="evidence" value="ECO:0007669"/>
    <property type="project" value="UniProtKB-EC"/>
</dbReference>
<comment type="pathway">
    <text evidence="1">Nucleotide-sugar biosynthesis; UDP-N-acetyl-alpha-D-glucosamine biosynthesis; UDP-N-acetyl-alpha-D-glucosamine from N-acetyl-alpha-D-glucosamine 1-phosphate: step 1/1.</text>
</comment>
<evidence type="ECO:0000313" key="8">
    <source>
        <dbReference type="Proteomes" id="UP001160483"/>
    </source>
</evidence>
<gene>
    <name evidence="7" type="ORF">PBS003_LOCUS5388</name>
</gene>
<dbReference type="PANTHER" id="PTHR11952:SF2">
    <property type="entry name" value="LD24639P"/>
    <property type="match status" value="1"/>
</dbReference>
<evidence type="ECO:0000256" key="5">
    <source>
        <dbReference type="ARBA" id="ARBA00022695"/>
    </source>
</evidence>
<dbReference type="InterPro" id="IPR029044">
    <property type="entry name" value="Nucleotide-diphossugar_trans"/>
</dbReference>
<comment type="caution">
    <text evidence="7">The sequence shown here is derived from an EMBL/GenBank/DDBJ whole genome shotgun (WGS) entry which is preliminary data.</text>
</comment>
<dbReference type="AlphaFoldDB" id="A0AAU9KWQ9"/>
<proteinExistence type="inferred from homology"/>
<dbReference type="InterPro" id="IPR002618">
    <property type="entry name" value="UDPGP_fam"/>
</dbReference>
<evidence type="ECO:0000256" key="3">
    <source>
        <dbReference type="ARBA" id="ARBA00012457"/>
    </source>
</evidence>
<reference evidence="7" key="1">
    <citation type="submission" date="2021-11" db="EMBL/GenBank/DDBJ databases">
        <authorList>
            <person name="Islam A."/>
            <person name="Islam S."/>
            <person name="Flora M.S."/>
            <person name="Rahman M."/>
            <person name="Ziaur R.M."/>
            <person name="Epstein J.H."/>
            <person name="Hassan M."/>
            <person name="Klassen M."/>
            <person name="Woodard K."/>
            <person name="Webb A."/>
            <person name="Webby R.J."/>
            <person name="El Zowalaty M.E."/>
        </authorList>
    </citation>
    <scope>NUCLEOTIDE SEQUENCE</scope>
    <source>
        <strain evidence="7">Pbs3</strain>
    </source>
</reference>
<dbReference type="Pfam" id="PF01704">
    <property type="entry name" value="UDPGP"/>
    <property type="match status" value="1"/>
</dbReference>
<evidence type="ECO:0000256" key="4">
    <source>
        <dbReference type="ARBA" id="ARBA00022679"/>
    </source>
</evidence>
<dbReference type="GO" id="GO:0006048">
    <property type="term" value="P:UDP-N-acetylglucosamine biosynthetic process"/>
    <property type="evidence" value="ECO:0007669"/>
    <property type="project" value="TreeGrafter"/>
</dbReference>
<dbReference type="Gene3D" id="3.90.550.10">
    <property type="entry name" value="Spore Coat Polysaccharide Biosynthesis Protein SpsA, Chain A"/>
    <property type="match status" value="1"/>
</dbReference>
<protein>
    <recommendedName>
        <fullName evidence="3">UDP-N-acetylglucosamine diphosphorylase</fullName>
        <ecNumber evidence="3">2.7.7.23</ecNumber>
    </recommendedName>
</protein>
<evidence type="ECO:0000256" key="6">
    <source>
        <dbReference type="ARBA" id="ARBA00048493"/>
    </source>
</evidence>
<dbReference type="SUPFAM" id="SSF53448">
    <property type="entry name" value="Nucleotide-diphospho-sugar transferases"/>
    <property type="match status" value="1"/>
</dbReference>
<comment type="similarity">
    <text evidence="2">Belongs to the UDPGP type 1 family.</text>
</comment>
<keyword evidence="5" id="KW-0548">Nucleotidyltransferase</keyword>
<comment type="catalytic activity">
    <reaction evidence="6">
        <text>N-acetyl-alpha-D-glucosamine 1-phosphate + UTP + H(+) = UDP-N-acetyl-alpha-D-glucosamine + diphosphate</text>
        <dbReference type="Rhea" id="RHEA:13509"/>
        <dbReference type="ChEBI" id="CHEBI:15378"/>
        <dbReference type="ChEBI" id="CHEBI:33019"/>
        <dbReference type="ChEBI" id="CHEBI:46398"/>
        <dbReference type="ChEBI" id="CHEBI:57705"/>
        <dbReference type="ChEBI" id="CHEBI:57776"/>
        <dbReference type="EC" id="2.7.7.23"/>
    </reaction>
</comment>
<dbReference type="EC" id="2.7.7.23" evidence="3"/>
<organism evidence="7 8">
    <name type="scientific">Peronospora belbahrii</name>
    <dbReference type="NCBI Taxonomy" id="622444"/>
    <lineage>
        <taxon>Eukaryota</taxon>
        <taxon>Sar</taxon>
        <taxon>Stramenopiles</taxon>
        <taxon>Oomycota</taxon>
        <taxon>Peronosporomycetes</taxon>
        <taxon>Peronosporales</taxon>
        <taxon>Peronosporaceae</taxon>
        <taxon>Peronospora</taxon>
    </lineage>
</organism>
<dbReference type="PANTHER" id="PTHR11952">
    <property type="entry name" value="UDP- GLUCOSE PYROPHOSPHORYLASE"/>
    <property type="match status" value="1"/>
</dbReference>
<evidence type="ECO:0000256" key="1">
    <source>
        <dbReference type="ARBA" id="ARBA00005208"/>
    </source>
</evidence>
<accession>A0AAU9KWQ9</accession>
<evidence type="ECO:0000256" key="2">
    <source>
        <dbReference type="ARBA" id="ARBA00010401"/>
    </source>
</evidence>
<dbReference type="EMBL" id="CAKKTJ010000271">
    <property type="protein sequence ID" value="CAH0478702.1"/>
    <property type="molecule type" value="Genomic_DNA"/>
</dbReference>